<dbReference type="eggNOG" id="COG0526">
    <property type="taxonomic scope" value="Bacteria"/>
</dbReference>
<evidence type="ECO:0000313" key="1">
    <source>
        <dbReference type="EMBL" id="AHG90572.1"/>
    </source>
</evidence>
<dbReference type="Gene3D" id="3.40.30.10">
    <property type="entry name" value="Glutaredoxin"/>
    <property type="match status" value="1"/>
</dbReference>
<dbReference type="OrthoDB" id="6120799at2"/>
<sequence>MQLSYRSRYEHALRFAEFLERAQKHAQLWRDTYRLARVPDEIVARAAAVAGQWHLLVMVEDWCGDAVNTVPHLARLAERAPNLDLRVVGREDNPDLMDAHLTNGSRSIPVVIALDSAFVEHGWWGPRPSELQLWATTVGKTMEKDERYRYVRTWYARDRGRTTLDEVVTLLARAAERDVAA</sequence>
<evidence type="ECO:0000313" key="2">
    <source>
        <dbReference type="Proteomes" id="UP000019151"/>
    </source>
</evidence>
<accession>W0RJG3</accession>
<dbReference type="Proteomes" id="UP000019151">
    <property type="component" value="Chromosome"/>
</dbReference>
<organism evidence="1 2">
    <name type="scientific">Gemmatirosa kalamazoonensis</name>
    <dbReference type="NCBI Taxonomy" id="861299"/>
    <lineage>
        <taxon>Bacteria</taxon>
        <taxon>Pseudomonadati</taxon>
        <taxon>Gemmatimonadota</taxon>
        <taxon>Gemmatimonadia</taxon>
        <taxon>Gemmatimonadales</taxon>
        <taxon>Gemmatimonadaceae</taxon>
        <taxon>Gemmatirosa</taxon>
    </lineage>
</organism>
<protein>
    <recommendedName>
        <fullName evidence="3">Thioredoxin family protein</fullName>
    </recommendedName>
</protein>
<dbReference type="InParanoid" id="W0RJG3"/>
<dbReference type="EMBL" id="CP007128">
    <property type="protein sequence ID" value="AHG90572.1"/>
    <property type="molecule type" value="Genomic_DNA"/>
</dbReference>
<dbReference type="AlphaFoldDB" id="W0RJG3"/>
<gene>
    <name evidence="1" type="ORF">J421_3035</name>
</gene>
<dbReference type="KEGG" id="gba:J421_3035"/>
<dbReference type="SUPFAM" id="SSF52833">
    <property type="entry name" value="Thioredoxin-like"/>
    <property type="match status" value="1"/>
</dbReference>
<proteinExistence type="predicted"/>
<name>W0RJG3_9BACT</name>
<dbReference type="Pfam" id="PF14595">
    <property type="entry name" value="Thioredoxin_9"/>
    <property type="match status" value="1"/>
</dbReference>
<dbReference type="RefSeq" id="WP_025412040.1">
    <property type="nucleotide sequence ID" value="NZ_CP007128.1"/>
</dbReference>
<dbReference type="InterPro" id="IPR036249">
    <property type="entry name" value="Thioredoxin-like_sf"/>
</dbReference>
<evidence type="ECO:0008006" key="3">
    <source>
        <dbReference type="Google" id="ProtNLM"/>
    </source>
</evidence>
<dbReference type="HOGENOM" id="CLU_1487031_0_0_0"/>
<dbReference type="STRING" id="861299.J421_3035"/>
<keyword evidence="2" id="KW-1185">Reference proteome</keyword>
<reference evidence="1 2" key="1">
    <citation type="journal article" date="2014" name="Genome Announc.">
        <title>Genome Sequence and Methylome of Soil Bacterium Gemmatirosa kalamazoonensis KBS708T, a Member of the Rarely Cultivated Gemmatimonadetes Phylum.</title>
        <authorList>
            <person name="Debruyn J.M."/>
            <person name="Radosevich M."/>
            <person name="Wommack K.E."/>
            <person name="Polson S.W."/>
            <person name="Hauser L.J."/>
            <person name="Fawaz M.N."/>
            <person name="Korlach J."/>
            <person name="Tsai Y.C."/>
        </authorList>
    </citation>
    <scope>NUCLEOTIDE SEQUENCE [LARGE SCALE GENOMIC DNA]</scope>
    <source>
        <strain evidence="1 2">KBS708</strain>
    </source>
</reference>